<dbReference type="InterPro" id="IPR037523">
    <property type="entry name" value="VOC_core"/>
</dbReference>
<name>A0ABW7VRT0_9NOCA</name>
<protein>
    <submittedName>
        <fullName evidence="2">VOC family protein</fullName>
    </submittedName>
</protein>
<reference evidence="2 3" key="1">
    <citation type="submission" date="2024-10" db="EMBL/GenBank/DDBJ databases">
        <title>The Natural Products Discovery Center: Release of the First 8490 Sequenced Strains for Exploring Actinobacteria Biosynthetic Diversity.</title>
        <authorList>
            <person name="Kalkreuter E."/>
            <person name="Kautsar S.A."/>
            <person name="Yang D."/>
            <person name="Bader C.D."/>
            <person name="Teijaro C.N."/>
            <person name="Fluegel L."/>
            <person name="Davis C.M."/>
            <person name="Simpson J.R."/>
            <person name="Lauterbach L."/>
            <person name="Steele A.D."/>
            <person name="Gui C."/>
            <person name="Meng S."/>
            <person name="Li G."/>
            <person name="Viehrig K."/>
            <person name="Ye F."/>
            <person name="Su P."/>
            <person name="Kiefer A.F."/>
            <person name="Nichols A."/>
            <person name="Cepeda A.J."/>
            <person name="Yan W."/>
            <person name="Fan B."/>
            <person name="Jiang Y."/>
            <person name="Adhikari A."/>
            <person name="Zheng C.-J."/>
            <person name="Schuster L."/>
            <person name="Cowan T.M."/>
            <person name="Smanski M.J."/>
            <person name="Chevrette M.G."/>
            <person name="De Carvalho L.P.S."/>
            <person name="Shen B."/>
        </authorList>
    </citation>
    <scope>NUCLEOTIDE SEQUENCE [LARGE SCALE GENOMIC DNA]</scope>
    <source>
        <strain evidence="2 3">NPDC019377</strain>
    </source>
</reference>
<sequence>MGYDLAQLHHVGIVVDDLEESAAALRKLYGVDVELFAEGHYPCLIDGVRYDTVQRMGLSAGPPFVELIRTVPDSPVWQPRPGIHHLGFVVDDLVAASADLAARGAPLWMSGGHDGVSPGSAVYHRDPLGQVIELLDRATADRLAARRASAEPGGRHRAE</sequence>
<dbReference type="InterPro" id="IPR029068">
    <property type="entry name" value="Glyas_Bleomycin-R_OHBP_Dase"/>
</dbReference>
<organism evidence="2 3">
    <name type="scientific">Nocardia testacea</name>
    <dbReference type="NCBI Taxonomy" id="248551"/>
    <lineage>
        <taxon>Bacteria</taxon>
        <taxon>Bacillati</taxon>
        <taxon>Actinomycetota</taxon>
        <taxon>Actinomycetes</taxon>
        <taxon>Mycobacteriales</taxon>
        <taxon>Nocardiaceae</taxon>
        <taxon>Nocardia</taxon>
    </lineage>
</organism>
<dbReference type="EMBL" id="JBIRYL010000001">
    <property type="protein sequence ID" value="MFI2229299.1"/>
    <property type="molecule type" value="Genomic_DNA"/>
</dbReference>
<gene>
    <name evidence="2" type="ORF">ACH49Z_05555</name>
</gene>
<dbReference type="Gene3D" id="3.10.180.10">
    <property type="entry name" value="2,3-Dihydroxybiphenyl 1,2-Dioxygenase, domain 1"/>
    <property type="match status" value="1"/>
</dbReference>
<evidence type="ECO:0000313" key="3">
    <source>
        <dbReference type="Proteomes" id="UP001611494"/>
    </source>
</evidence>
<proteinExistence type="predicted"/>
<dbReference type="Proteomes" id="UP001611494">
    <property type="component" value="Unassembled WGS sequence"/>
</dbReference>
<dbReference type="Pfam" id="PF13669">
    <property type="entry name" value="Glyoxalase_4"/>
    <property type="match status" value="1"/>
</dbReference>
<dbReference type="PROSITE" id="PS51819">
    <property type="entry name" value="VOC"/>
    <property type="match status" value="1"/>
</dbReference>
<dbReference type="SUPFAM" id="SSF54593">
    <property type="entry name" value="Glyoxalase/Bleomycin resistance protein/Dihydroxybiphenyl dioxygenase"/>
    <property type="match status" value="1"/>
</dbReference>
<evidence type="ECO:0000259" key="1">
    <source>
        <dbReference type="PROSITE" id="PS51819"/>
    </source>
</evidence>
<comment type="caution">
    <text evidence="2">The sequence shown here is derived from an EMBL/GenBank/DDBJ whole genome shotgun (WGS) entry which is preliminary data.</text>
</comment>
<accession>A0ABW7VRT0</accession>
<evidence type="ECO:0000313" key="2">
    <source>
        <dbReference type="EMBL" id="MFI2229299.1"/>
    </source>
</evidence>
<feature type="domain" description="VOC" evidence="1">
    <location>
        <begin position="7"/>
        <end position="137"/>
    </location>
</feature>
<keyword evidence="3" id="KW-1185">Reference proteome</keyword>
<dbReference type="RefSeq" id="WP_397060098.1">
    <property type="nucleotide sequence ID" value="NZ_JBIRYL010000001.1"/>
</dbReference>